<name>A0A4R7PYX3_9FLAO</name>
<sequence>MRFEKSIFFDLVPHFKIEFSFGDFFLCKNFVISELHEGIHFDWDKILEVIEAIGTYYGEDFEIAYISNRVESYSIDPHLWHRFHKEFNFIIASATVVYNDFGYINASIEKQFANISLKRCGSLVEALNWVKHLKEFNQN</sequence>
<protein>
    <recommendedName>
        <fullName evidence="3">SpoIIAA-like protein</fullName>
    </recommendedName>
</protein>
<evidence type="ECO:0000313" key="1">
    <source>
        <dbReference type="EMBL" id="TDU40224.1"/>
    </source>
</evidence>
<keyword evidence="2" id="KW-1185">Reference proteome</keyword>
<proteinExistence type="predicted"/>
<dbReference type="Proteomes" id="UP000294689">
    <property type="component" value="Unassembled WGS sequence"/>
</dbReference>
<dbReference type="AlphaFoldDB" id="A0A4R7PYX3"/>
<dbReference type="OrthoDB" id="1144611at2"/>
<comment type="caution">
    <text evidence="1">The sequence shown here is derived from an EMBL/GenBank/DDBJ whole genome shotgun (WGS) entry which is preliminary data.</text>
</comment>
<evidence type="ECO:0000313" key="2">
    <source>
        <dbReference type="Proteomes" id="UP000294689"/>
    </source>
</evidence>
<dbReference type="EMBL" id="SOBW01000008">
    <property type="protein sequence ID" value="TDU40224.1"/>
    <property type="molecule type" value="Genomic_DNA"/>
</dbReference>
<evidence type="ECO:0008006" key="3">
    <source>
        <dbReference type="Google" id="ProtNLM"/>
    </source>
</evidence>
<gene>
    <name evidence="1" type="ORF">BXY82_2270</name>
</gene>
<accession>A0A4R7PYX3</accession>
<organism evidence="1 2">
    <name type="scientific">Gelidibacter sediminis</name>
    <dbReference type="NCBI Taxonomy" id="1608710"/>
    <lineage>
        <taxon>Bacteria</taxon>
        <taxon>Pseudomonadati</taxon>
        <taxon>Bacteroidota</taxon>
        <taxon>Flavobacteriia</taxon>
        <taxon>Flavobacteriales</taxon>
        <taxon>Flavobacteriaceae</taxon>
        <taxon>Gelidibacter</taxon>
    </lineage>
</organism>
<dbReference type="RefSeq" id="WP_133758254.1">
    <property type="nucleotide sequence ID" value="NZ_SOBW01000008.1"/>
</dbReference>
<reference evidence="1 2" key="1">
    <citation type="submission" date="2019-03" db="EMBL/GenBank/DDBJ databases">
        <title>Genomic Encyclopedia of Archaeal and Bacterial Type Strains, Phase II (KMG-II): from individual species to whole genera.</title>
        <authorList>
            <person name="Goeker M."/>
        </authorList>
    </citation>
    <scope>NUCLEOTIDE SEQUENCE [LARGE SCALE GENOMIC DNA]</scope>
    <source>
        <strain evidence="1 2">DSM 28135</strain>
    </source>
</reference>